<evidence type="ECO:0000313" key="3">
    <source>
        <dbReference type="Proteomes" id="UP001307705"/>
    </source>
</evidence>
<comment type="caution">
    <text evidence="2">The sequence shown here is derived from an EMBL/GenBank/DDBJ whole genome shotgun (WGS) entry which is preliminary data.</text>
</comment>
<keyword evidence="3" id="KW-1185">Reference proteome</keyword>
<evidence type="ECO:0000256" key="1">
    <source>
        <dbReference type="SAM" id="SignalP"/>
    </source>
</evidence>
<gene>
    <name evidence="2" type="ORF">Ataiwa_32950</name>
</gene>
<proteinExistence type="predicted"/>
<keyword evidence="1" id="KW-0732">Signal</keyword>
<dbReference type="RefSeq" id="WP_338229847.1">
    <property type="nucleotide sequence ID" value="NZ_BTPE01000013.1"/>
</dbReference>
<dbReference type="EMBL" id="BTPE01000013">
    <property type="protein sequence ID" value="GMQ35022.1"/>
    <property type="molecule type" value="Genomic_DNA"/>
</dbReference>
<sequence length="297" mass="33661">MKKLFTLIAFGMLFQTANAQNDTATVAKDTLWLKEIAGGLNLNQASFSGNWKGGGVNSIAFNVYLLGRANYAKDKWTWDNTLDLLYGVVKNDGEDGRKANDRIYIDSKVGYKIAPKWNIYFGLNFLSQFAPGYDFNTEPRTLISKWANPAYLTTGIGAEYKPNDEFVLRLSPFAPRFTFVTDTNLYLAVPENYGVEIGETVRQEWLAFNLFAEWNKKFSDRLSLLMRYQMYANLETFAFDTIDHRLDAGIVAKISEAINVSLTTLTIYDIDQDEKVQFSQGLAIGLAFKRGNFPEKK</sequence>
<dbReference type="Proteomes" id="UP001307705">
    <property type="component" value="Unassembled WGS sequence"/>
</dbReference>
<reference evidence="2 3" key="1">
    <citation type="submission" date="2023-08" db="EMBL/GenBank/DDBJ databases">
        <title>Draft genome sequence of Algoriphagus taiwanensis.</title>
        <authorList>
            <person name="Takatani N."/>
            <person name="Hosokawa M."/>
            <person name="Sawabe T."/>
        </authorList>
    </citation>
    <scope>NUCLEOTIDE SEQUENCE [LARGE SCALE GENOMIC DNA]</scope>
    <source>
        <strain evidence="2 3">JCM 19755</strain>
    </source>
</reference>
<feature type="chain" id="PRO_5046692670" evidence="1">
    <location>
        <begin position="20"/>
        <end position="297"/>
    </location>
</feature>
<name>A0ABQ6Q554_9BACT</name>
<dbReference type="Pfam" id="PF11276">
    <property type="entry name" value="DUF3078"/>
    <property type="match status" value="1"/>
</dbReference>
<dbReference type="InterPro" id="IPR021428">
    <property type="entry name" value="DUF3078"/>
</dbReference>
<accession>A0ABQ6Q554</accession>
<feature type="signal peptide" evidence="1">
    <location>
        <begin position="1"/>
        <end position="19"/>
    </location>
</feature>
<evidence type="ECO:0000313" key="2">
    <source>
        <dbReference type="EMBL" id="GMQ35022.1"/>
    </source>
</evidence>
<protein>
    <submittedName>
        <fullName evidence="2">DUF3078 domain-containing protein</fullName>
    </submittedName>
</protein>
<organism evidence="2 3">
    <name type="scientific">Algoriphagus taiwanensis</name>
    <dbReference type="NCBI Taxonomy" id="1445656"/>
    <lineage>
        <taxon>Bacteria</taxon>
        <taxon>Pseudomonadati</taxon>
        <taxon>Bacteroidota</taxon>
        <taxon>Cytophagia</taxon>
        <taxon>Cytophagales</taxon>
        <taxon>Cyclobacteriaceae</taxon>
        <taxon>Algoriphagus</taxon>
    </lineage>
</organism>